<feature type="domain" description="Mce/MlaD" evidence="8">
    <location>
        <begin position="632"/>
        <end position="722"/>
    </location>
</feature>
<feature type="domain" description="Mce/MlaD" evidence="8">
    <location>
        <begin position="394"/>
        <end position="455"/>
    </location>
</feature>
<dbReference type="InterPro" id="IPR051800">
    <property type="entry name" value="PqiA-PqiB_transport"/>
</dbReference>
<keyword evidence="4 7" id="KW-0812">Transmembrane</keyword>
<feature type="transmembrane region" description="Helical" evidence="7">
    <location>
        <begin position="21"/>
        <end position="39"/>
    </location>
</feature>
<evidence type="ECO:0000313" key="10">
    <source>
        <dbReference type="Proteomes" id="UP000193933"/>
    </source>
</evidence>
<comment type="subcellular location">
    <subcellularLocation>
        <location evidence="1">Cell inner membrane</location>
    </subcellularLocation>
</comment>
<accession>A0A1X1BZ52</accession>
<feature type="domain" description="Mce/MlaD" evidence="8">
    <location>
        <begin position="163"/>
        <end position="220"/>
    </location>
</feature>
<name>A0A1X1BZ52_9GAMM</name>
<dbReference type="EMBL" id="MLFN01000010">
    <property type="protein sequence ID" value="ORM54264.1"/>
    <property type="molecule type" value="Genomic_DNA"/>
</dbReference>
<dbReference type="OrthoDB" id="9806984at2"/>
<evidence type="ECO:0000313" key="9">
    <source>
        <dbReference type="EMBL" id="ORM54264.1"/>
    </source>
</evidence>
<gene>
    <name evidence="9" type="ORF">HA41_05660</name>
</gene>
<evidence type="ECO:0000256" key="2">
    <source>
        <dbReference type="ARBA" id="ARBA00022475"/>
    </source>
</evidence>
<dbReference type="InterPro" id="IPR003399">
    <property type="entry name" value="Mce/MlaD"/>
</dbReference>
<dbReference type="AlphaFoldDB" id="A0A1X1BZ52"/>
<keyword evidence="5 7" id="KW-1133">Transmembrane helix</keyword>
<keyword evidence="10" id="KW-1185">Reference proteome</keyword>
<evidence type="ECO:0000256" key="6">
    <source>
        <dbReference type="ARBA" id="ARBA00023136"/>
    </source>
</evidence>
<dbReference type="Pfam" id="PF02470">
    <property type="entry name" value="MlaD"/>
    <property type="match status" value="6"/>
</dbReference>
<keyword evidence="2" id="KW-1003">Cell membrane</keyword>
<reference evidence="9 10" key="1">
    <citation type="journal article" date="2017" name="Antonie Van Leeuwenhoek">
        <title>Phylogenomic resolution of the bacterial genus Pantoea and its relationship with Erwinia and Tatumella.</title>
        <authorList>
            <person name="Palmer M."/>
            <person name="Steenkamp E.T."/>
            <person name="Coetzee M.P."/>
            <person name="Chan W.Y."/>
            <person name="van Zyl E."/>
            <person name="De Maayer P."/>
            <person name="Coutinho T.A."/>
            <person name="Blom J."/>
            <person name="Smits T.H."/>
            <person name="Duffy B."/>
            <person name="Venter S.N."/>
        </authorList>
    </citation>
    <scope>NUCLEOTIDE SEQUENCE [LARGE SCALE GENOMIC DNA]</scope>
    <source>
        <strain evidence="9 10">LMG 24534</strain>
    </source>
</reference>
<evidence type="ECO:0000256" key="3">
    <source>
        <dbReference type="ARBA" id="ARBA00022519"/>
    </source>
</evidence>
<dbReference type="RefSeq" id="WP_094119966.1">
    <property type="nucleotide sequence ID" value="NZ_MLFN01000010.1"/>
</dbReference>
<proteinExistence type="predicted"/>
<protein>
    <recommendedName>
        <fullName evidence="8">Mce/MlaD domain-containing protein</fullName>
    </recommendedName>
</protein>
<sequence>MQQETPTTPTNATLRNKRKISPFWLLPIIAMLIACWLLWTNYQERGTTITINFQTADGIVPGRTPIRYQGVEVGTVQGINLSDDYRSIQIKASIKSDMRDALREDTQFWLVTPKASLAGVSGLDALVGGNYIGMMPGKGKPSEAFTALDTQPKYRVNTGELLIHLHAPDLGSLSTGSLVYYRKIPVGRVYDYSINNKTDGVAIDVLIDRRFTNLVKTTSRFWNVSGVNADVSLSGAKVQLESLAALVNGAVAFDSPDDAQPAKADQNYQLYPDLAHSQRGVLITLDLPDGKNLKAGSTPLMYQGLEVGTLTKLNLQDGGKVTGELTIDPSVVGLMRSGTRIEMRSPKISLTDTSLSALLTGNTFELVPGEGPPQQHYTVLASNETLLQKPDVLTVKLNAPESYGIDQGQPLMLHGMQIGQVMSRSLDENGVNFVVAVNPEHRELVHGDSKFIVNSRLDVKFGLDGMQVLGASAREWVDGGIRLDPGQKGQPKTRYPLFADAEKAKEGIIGDAPSTTLTLTATSLPDVQAGSIVLYRKFQVGEIVKVTPRADAFDIAVHIQPEYRKLLTSESVFWAEGGARVQLNGSGLTVQASPLNRALRGAISFDNMSGALSAKGAKRILYPSETAARAVGSQITLHTYDASKLSAGMPIRYLGINVGQVESLSLSSDKNQVVAKAVLYPEYVDDFARLGSRFSVVSPEISATGVNHLETLLQPYVNVDPGKGRTARTFELQESTITDSRYLNGLNIYVDAAEAGSLSLGTPVLFRGVEVGTVTGTSLGNMADRVQIALRISKKYQHLVRNNSVFWLASGYNLDFGLIGGVVKTGTFQQFIQGGIQFATPPTVPLAPQANPDKHFLLQDEAPKEWRNWGTAIPSPH</sequence>
<dbReference type="PANTHER" id="PTHR30462">
    <property type="entry name" value="INTERMEMBRANE TRANSPORT PROTEIN PQIB-RELATED"/>
    <property type="match status" value="1"/>
</dbReference>
<feature type="domain" description="Mce/MlaD" evidence="8">
    <location>
        <begin position="280"/>
        <end position="352"/>
    </location>
</feature>
<evidence type="ECO:0000256" key="1">
    <source>
        <dbReference type="ARBA" id="ARBA00004533"/>
    </source>
</evidence>
<dbReference type="GO" id="GO:0005886">
    <property type="term" value="C:plasma membrane"/>
    <property type="evidence" value="ECO:0007669"/>
    <property type="project" value="UniProtKB-SubCell"/>
</dbReference>
<organism evidence="9 10">
    <name type="scientific">Pantoea conspicua</name>
    <dbReference type="NCBI Taxonomy" id="472705"/>
    <lineage>
        <taxon>Bacteria</taxon>
        <taxon>Pseudomonadati</taxon>
        <taxon>Pseudomonadota</taxon>
        <taxon>Gammaproteobacteria</taxon>
        <taxon>Enterobacterales</taxon>
        <taxon>Erwiniaceae</taxon>
        <taxon>Pantoea</taxon>
    </lineage>
</organism>
<evidence type="ECO:0000256" key="7">
    <source>
        <dbReference type="SAM" id="Phobius"/>
    </source>
</evidence>
<keyword evidence="3" id="KW-0997">Cell inner membrane</keyword>
<evidence type="ECO:0000256" key="5">
    <source>
        <dbReference type="ARBA" id="ARBA00022989"/>
    </source>
</evidence>
<feature type="domain" description="Mce/MlaD" evidence="8">
    <location>
        <begin position="745"/>
        <end position="806"/>
    </location>
</feature>
<evidence type="ECO:0000256" key="4">
    <source>
        <dbReference type="ARBA" id="ARBA00022692"/>
    </source>
</evidence>
<feature type="domain" description="Mce/MlaD" evidence="8">
    <location>
        <begin position="45"/>
        <end position="137"/>
    </location>
</feature>
<keyword evidence="6 7" id="KW-0472">Membrane</keyword>
<comment type="caution">
    <text evidence="9">The sequence shown here is derived from an EMBL/GenBank/DDBJ whole genome shotgun (WGS) entry which is preliminary data.</text>
</comment>
<dbReference type="Proteomes" id="UP000193933">
    <property type="component" value="Unassembled WGS sequence"/>
</dbReference>
<evidence type="ECO:0000259" key="8">
    <source>
        <dbReference type="Pfam" id="PF02470"/>
    </source>
</evidence>
<dbReference type="PANTHER" id="PTHR30462:SF0">
    <property type="entry name" value="INTERMEMBRANE TRANSPORT PROTEIN YEBT"/>
    <property type="match status" value="1"/>
</dbReference>
<dbReference type="STRING" id="472705.GCA_001743465_02991"/>